<dbReference type="Gene3D" id="3.30.2000.30">
    <property type="match status" value="1"/>
</dbReference>
<dbReference type="Proteomes" id="UP000656042">
    <property type="component" value="Unassembled WGS sequence"/>
</dbReference>
<dbReference type="EMBL" id="BMMX01000008">
    <property type="protein sequence ID" value="GGK89166.1"/>
    <property type="molecule type" value="Genomic_DNA"/>
</dbReference>
<evidence type="ECO:0000313" key="1">
    <source>
        <dbReference type="EMBL" id="GGK89166.1"/>
    </source>
</evidence>
<sequence length="142" mass="15936">MAQTTARNPVNAVQKAIVTTLRADGALSGMLPGGVHDEPPERITGDYLRLGDHLSTPDNTMTTFGRQITTTLHVWTKSEGNKRGQDIANRVIELLDHKPAALDVDGHKIVIIRCEFDQALRDPNPLWRHHVIRFRINTEQED</sequence>
<dbReference type="InterPro" id="IPR021508">
    <property type="entry name" value="Gp17-like"/>
</dbReference>
<evidence type="ECO:0008006" key="3">
    <source>
        <dbReference type="Google" id="ProtNLM"/>
    </source>
</evidence>
<proteinExistence type="predicted"/>
<evidence type="ECO:0000313" key="2">
    <source>
        <dbReference type="Proteomes" id="UP000656042"/>
    </source>
</evidence>
<reference evidence="1" key="2">
    <citation type="submission" date="2020-09" db="EMBL/GenBank/DDBJ databases">
        <authorList>
            <person name="Sun Q."/>
            <person name="Zhou Y."/>
        </authorList>
    </citation>
    <scope>NUCLEOTIDE SEQUENCE</scope>
    <source>
        <strain evidence="1">CGMCC 4.7299</strain>
    </source>
</reference>
<keyword evidence="2" id="KW-1185">Reference proteome</keyword>
<dbReference type="InterPro" id="IPR053745">
    <property type="entry name" value="Viral_Tail_Comp_sf"/>
</dbReference>
<reference evidence="1" key="1">
    <citation type="journal article" date="2014" name="Int. J. Syst. Evol. Microbiol.">
        <title>Complete genome sequence of Corynebacterium casei LMG S-19264T (=DSM 44701T), isolated from a smear-ripened cheese.</title>
        <authorList>
            <consortium name="US DOE Joint Genome Institute (JGI-PGF)"/>
            <person name="Walter F."/>
            <person name="Albersmeier A."/>
            <person name="Kalinowski J."/>
            <person name="Ruckert C."/>
        </authorList>
    </citation>
    <scope>NUCLEOTIDE SEQUENCE</scope>
    <source>
        <strain evidence="1">CGMCC 4.7299</strain>
    </source>
</reference>
<gene>
    <name evidence="1" type="ORF">GCM10012284_23980</name>
</gene>
<dbReference type="Pfam" id="PF11367">
    <property type="entry name" value="Tail_completion_gp17"/>
    <property type="match status" value="1"/>
</dbReference>
<name>A0A8J3BZK5_9ACTN</name>
<dbReference type="RefSeq" id="WP_189079243.1">
    <property type="nucleotide sequence ID" value="NZ_BMMX01000008.1"/>
</dbReference>
<accession>A0A8J3BZK5</accession>
<protein>
    <recommendedName>
        <fullName evidence="3">DUF3168 domain-containing protein</fullName>
    </recommendedName>
</protein>
<comment type="caution">
    <text evidence="1">The sequence shown here is derived from an EMBL/GenBank/DDBJ whole genome shotgun (WGS) entry which is preliminary data.</text>
</comment>
<organism evidence="1 2">
    <name type="scientific">Mangrovihabitans endophyticus</name>
    <dbReference type="NCBI Taxonomy" id="1751298"/>
    <lineage>
        <taxon>Bacteria</taxon>
        <taxon>Bacillati</taxon>
        <taxon>Actinomycetota</taxon>
        <taxon>Actinomycetes</taxon>
        <taxon>Micromonosporales</taxon>
        <taxon>Micromonosporaceae</taxon>
        <taxon>Mangrovihabitans</taxon>
    </lineage>
</organism>
<dbReference type="AlphaFoldDB" id="A0A8J3BZK5"/>